<evidence type="ECO:0000259" key="2">
    <source>
        <dbReference type="Pfam" id="PF00934"/>
    </source>
</evidence>
<feature type="compositionally biased region" description="Gly residues" evidence="1">
    <location>
        <begin position="1"/>
        <end position="10"/>
    </location>
</feature>
<evidence type="ECO:0000256" key="1">
    <source>
        <dbReference type="SAM" id="MobiDB-lite"/>
    </source>
</evidence>
<evidence type="ECO:0000313" key="3">
    <source>
        <dbReference type="EMBL" id="WSE28235.1"/>
    </source>
</evidence>
<accession>A0ABZ1I212</accession>
<evidence type="ECO:0000313" key="4">
    <source>
        <dbReference type="Proteomes" id="UP001330812"/>
    </source>
</evidence>
<organism evidence="3 4">
    <name type="scientific">Amycolatopsis rhabdoformis</name>
    <dbReference type="NCBI Taxonomy" id="1448059"/>
    <lineage>
        <taxon>Bacteria</taxon>
        <taxon>Bacillati</taxon>
        <taxon>Actinomycetota</taxon>
        <taxon>Actinomycetes</taxon>
        <taxon>Pseudonocardiales</taxon>
        <taxon>Pseudonocardiaceae</taxon>
        <taxon>Amycolatopsis</taxon>
    </lineage>
</organism>
<proteinExistence type="predicted"/>
<dbReference type="Proteomes" id="UP001330812">
    <property type="component" value="Chromosome"/>
</dbReference>
<sequence length="168" mass="17490">MPDGNQGGLQGVQNETLAPGHPAPANSGLLPGSNGATPPPGPPIDYKTLGAGQAKADFAAASSGNSWEFDPEAIGKVITELEDSLDHEYFSAQDHAGWLTQIIAPGSDLASEQYTTSAVVSGGSYQSFLQGAVDYTQAYVETLKSIRTAYQNQDHAALDALRNIGKAQ</sequence>
<reference evidence="3 4" key="1">
    <citation type="journal article" date="2015" name="Int. J. Syst. Evol. Microbiol.">
        <title>Amycolatopsis rhabdoformis sp. nov., an actinomycete isolated from a tropical forest soil.</title>
        <authorList>
            <person name="Souza W.R."/>
            <person name="Silva R.E."/>
            <person name="Goodfellow M."/>
            <person name="Busarakam K."/>
            <person name="Figueiro F.S."/>
            <person name="Ferreira D."/>
            <person name="Rodrigues-Filho E."/>
            <person name="Moraes L.A.B."/>
            <person name="Zucchi T.D."/>
        </authorList>
    </citation>
    <scope>NUCLEOTIDE SEQUENCE [LARGE SCALE GENOMIC DNA]</scope>
    <source>
        <strain evidence="3 4">NCIMB 14900</strain>
    </source>
</reference>
<dbReference type="Pfam" id="PF00934">
    <property type="entry name" value="PE"/>
    <property type="match status" value="1"/>
</dbReference>
<feature type="domain" description="PE" evidence="2">
    <location>
        <begin position="70"/>
        <end position="156"/>
    </location>
</feature>
<dbReference type="InterPro" id="IPR000084">
    <property type="entry name" value="PE-PGRS_N"/>
</dbReference>
<dbReference type="Gene3D" id="1.10.287.850">
    <property type="entry name" value="HP0062-like domain"/>
    <property type="match status" value="1"/>
</dbReference>
<protein>
    <submittedName>
        <fullName evidence="3">PE domain-containing protein</fullName>
    </submittedName>
</protein>
<gene>
    <name evidence="3" type="ORF">VSH64_36160</name>
</gene>
<dbReference type="EMBL" id="CP142149">
    <property type="protein sequence ID" value="WSE28235.1"/>
    <property type="molecule type" value="Genomic_DNA"/>
</dbReference>
<keyword evidence="4" id="KW-1185">Reference proteome</keyword>
<name>A0ABZ1I212_9PSEU</name>
<feature type="region of interest" description="Disordered" evidence="1">
    <location>
        <begin position="1"/>
        <end position="49"/>
    </location>
</feature>
<dbReference type="RefSeq" id="WP_326567239.1">
    <property type="nucleotide sequence ID" value="NZ_CP142149.1"/>
</dbReference>